<feature type="transmembrane region" description="Helical" evidence="7">
    <location>
        <begin position="82"/>
        <end position="101"/>
    </location>
</feature>
<dbReference type="PANTHER" id="PTHR12677:SF59">
    <property type="entry name" value="GOLGI APPARATUS MEMBRANE PROTEIN TVP38-RELATED"/>
    <property type="match status" value="1"/>
</dbReference>
<protein>
    <recommendedName>
        <fullName evidence="8">VTT domain-containing protein</fullName>
    </recommendedName>
</protein>
<feature type="region of interest" description="Disordered" evidence="6">
    <location>
        <begin position="1"/>
        <end position="74"/>
    </location>
</feature>
<evidence type="ECO:0000256" key="3">
    <source>
        <dbReference type="ARBA" id="ARBA00022692"/>
    </source>
</evidence>
<feature type="domain" description="VTT" evidence="8">
    <location>
        <begin position="134"/>
        <end position="252"/>
    </location>
</feature>
<evidence type="ECO:0000259" key="8">
    <source>
        <dbReference type="Pfam" id="PF09335"/>
    </source>
</evidence>
<evidence type="ECO:0000256" key="7">
    <source>
        <dbReference type="SAM" id="Phobius"/>
    </source>
</evidence>
<keyword evidence="2" id="KW-1003">Cell membrane</keyword>
<feature type="transmembrane region" description="Helical" evidence="7">
    <location>
        <begin position="194"/>
        <end position="211"/>
    </location>
</feature>
<feature type="transmembrane region" description="Helical" evidence="7">
    <location>
        <begin position="284"/>
        <end position="303"/>
    </location>
</feature>
<dbReference type="EMBL" id="BRXX01000581">
    <property type="protein sequence ID" value="GMH48240.1"/>
    <property type="molecule type" value="Genomic_DNA"/>
</dbReference>
<evidence type="ECO:0000256" key="4">
    <source>
        <dbReference type="ARBA" id="ARBA00022989"/>
    </source>
</evidence>
<keyword evidence="4 7" id="KW-1133">Transmembrane helix</keyword>
<sequence length="352" mass="36846">MMTAKVAPDENLTTASSSNSHASRPVSHPSSSSPRLSEGSTTDSTDVEGVSSPNATLPPNPDSAEGEGGEDEKGPLKTKAKLLGFVAFTAAAAVAGPAFSSQIIGACNWVRDLGFVGAAIWLCSMALWITFLLPTTIPELACGFMWGLGPGIAVAVPAKLAGSTLSFIAARYFLGDSVEKQVWSKYKYSDAMRQLVVERPWTLCLLIRAAYIPNAMKNYGLASLKGVRFKHFFLSDVLTAIPWSFVLVHAGATTEKFVGTADSGLEVDGDGIEVEEEKLPPGTIALGVCGAVSLIVLMVFIGVKAKSKVTDMVLETSRHGTQRLVSEAAANVGGVGDVDDEIELPTAAAAVP</sequence>
<reference evidence="10" key="1">
    <citation type="journal article" date="2023" name="Commun. Biol.">
        <title>Genome analysis of Parmales, the sister group of diatoms, reveals the evolutionary specialization of diatoms from phago-mixotrophs to photoautotrophs.</title>
        <authorList>
            <person name="Ban H."/>
            <person name="Sato S."/>
            <person name="Yoshikawa S."/>
            <person name="Yamada K."/>
            <person name="Nakamura Y."/>
            <person name="Ichinomiya M."/>
            <person name="Sato N."/>
            <person name="Blanc-Mathieu R."/>
            <person name="Endo H."/>
            <person name="Kuwata A."/>
            <person name="Ogata H."/>
        </authorList>
    </citation>
    <scope>NUCLEOTIDE SEQUENCE [LARGE SCALE GENOMIC DNA]</scope>
    <source>
        <strain evidence="10">NIES 3699</strain>
    </source>
</reference>
<dbReference type="GO" id="GO:0005886">
    <property type="term" value="C:plasma membrane"/>
    <property type="evidence" value="ECO:0007669"/>
    <property type="project" value="UniProtKB-SubCell"/>
</dbReference>
<dbReference type="Proteomes" id="UP001165160">
    <property type="component" value="Unassembled WGS sequence"/>
</dbReference>
<dbReference type="InterPro" id="IPR032816">
    <property type="entry name" value="VTT_dom"/>
</dbReference>
<comment type="caution">
    <text evidence="9">The sequence shown here is derived from an EMBL/GenBank/DDBJ whole genome shotgun (WGS) entry which is preliminary data.</text>
</comment>
<name>A0A9W6ZD57_9STRA</name>
<dbReference type="PANTHER" id="PTHR12677">
    <property type="entry name" value="GOLGI APPARATUS MEMBRANE PROTEIN TVP38-RELATED"/>
    <property type="match status" value="1"/>
</dbReference>
<feature type="transmembrane region" description="Helical" evidence="7">
    <location>
        <begin position="113"/>
        <end position="133"/>
    </location>
</feature>
<evidence type="ECO:0000313" key="9">
    <source>
        <dbReference type="EMBL" id="GMH48240.1"/>
    </source>
</evidence>
<proteinExistence type="predicted"/>
<keyword evidence="10" id="KW-1185">Reference proteome</keyword>
<evidence type="ECO:0000256" key="2">
    <source>
        <dbReference type="ARBA" id="ARBA00022475"/>
    </source>
</evidence>
<evidence type="ECO:0000256" key="6">
    <source>
        <dbReference type="SAM" id="MobiDB-lite"/>
    </source>
</evidence>
<gene>
    <name evidence="9" type="ORF">TrVE_jg11665</name>
</gene>
<dbReference type="AlphaFoldDB" id="A0A9W6ZD57"/>
<organism evidence="9 10">
    <name type="scientific">Triparma verrucosa</name>
    <dbReference type="NCBI Taxonomy" id="1606542"/>
    <lineage>
        <taxon>Eukaryota</taxon>
        <taxon>Sar</taxon>
        <taxon>Stramenopiles</taxon>
        <taxon>Ochrophyta</taxon>
        <taxon>Bolidophyceae</taxon>
        <taxon>Parmales</taxon>
        <taxon>Triparmaceae</taxon>
        <taxon>Triparma</taxon>
    </lineage>
</organism>
<keyword evidence="3 7" id="KW-0812">Transmembrane</keyword>
<dbReference type="InterPro" id="IPR015414">
    <property type="entry name" value="TMEM64"/>
</dbReference>
<keyword evidence="5 7" id="KW-0472">Membrane</keyword>
<dbReference type="Pfam" id="PF09335">
    <property type="entry name" value="VTT_dom"/>
    <property type="match status" value="1"/>
</dbReference>
<comment type="subcellular location">
    <subcellularLocation>
        <location evidence="1">Cell membrane</location>
        <topology evidence="1">Multi-pass membrane protein</topology>
    </subcellularLocation>
</comment>
<accession>A0A9W6ZD57</accession>
<feature type="compositionally biased region" description="Low complexity" evidence="6">
    <location>
        <begin position="20"/>
        <end position="40"/>
    </location>
</feature>
<evidence type="ECO:0000256" key="1">
    <source>
        <dbReference type="ARBA" id="ARBA00004651"/>
    </source>
</evidence>
<evidence type="ECO:0000256" key="5">
    <source>
        <dbReference type="ARBA" id="ARBA00023136"/>
    </source>
</evidence>
<evidence type="ECO:0000313" key="10">
    <source>
        <dbReference type="Proteomes" id="UP001165160"/>
    </source>
</evidence>
<feature type="transmembrane region" description="Helical" evidence="7">
    <location>
        <begin position="145"/>
        <end position="174"/>
    </location>
</feature>